<gene>
    <name evidence="2" type="ORF">AA23TX_09670</name>
</gene>
<organism evidence="2 3">
    <name type="scientific">Amycolatopsis camponoti</name>
    <dbReference type="NCBI Taxonomy" id="2606593"/>
    <lineage>
        <taxon>Bacteria</taxon>
        <taxon>Bacillati</taxon>
        <taxon>Actinomycetota</taxon>
        <taxon>Actinomycetes</taxon>
        <taxon>Pseudonocardiales</taxon>
        <taxon>Pseudonocardiaceae</taxon>
        <taxon>Amycolatopsis</taxon>
    </lineage>
</organism>
<accession>A0A6I8MAX8</accession>
<feature type="compositionally biased region" description="Polar residues" evidence="1">
    <location>
        <begin position="30"/>
        <end position="41"/>
    </location>
</feature>
<protein>
    <submittedName>
        <fullName evidence="2">Uncharacterized protein</fullName>
    </submittedName>
</protein>
<name>A0A6I8MAX8_9PSEU</name>
<evidence type="ECO:0000313" key="3">
    <source>
        <dbReference type="Proteomes" id="UP000399805"/>
    </source>
</evidence>
<dbReference type="Proteomes" id="UP000399805">
    <property type="component" value="Unassembled WGS sequence"/>
</dbReference>
<reference evidence="2 3" key="1">
    <citation type="submission" date="2019-09" db="EMBL/GenBank/DDBJ databases">
        <authorList>
            <person name="Leyn A S."/>
        </authorList>
    </citation>
    <scope>NUCLEOTIDE SEQUENCE [LARGE SCALE GENOMIC DNA]</scope>
    <source>
        <strain evidence="2">AA231_1</strain>
    </source>
</reference>
<sequence length="41" mass="4337">MPERRLVEAAKPADLTDRPAARGGRGRVTQLLQSGSISTSS</sequence>
<evidence type="ECO:0000256" key="1">
    <source>
        <dbReference type="SAM" id="MobiDB-lite"/>
    </source>
</evidence>
<feature type="region of interest" description="Disordered" evidence="1">
    <location>
        <begin position="1"/>
        <end position="41"/>
    </location>
</feature>
<dbReference type="AlphaFoldDB" id="A0A6I8MAX8"/>
<evidence type="ECO:0000313" key="2">
    <source>
        <dbReference type="EMBL" id="VVJ24911.1"/>
    </source>
</evidence>
<keyword evidence="3" id="KW-1185">Reference proteome</keyword>
<proteinExistence type="predicted"/>
<dbReference type="EMBL" id="CABVGP010000004">
    <property type="protein sequence ID" value="VVJ24911.1"/>
    <property type="molecule type" value="Genomic_DNA"/>
</dbReference>